<evidence type="ECO:0000256" key="7">
    <source>
        <dbReference type="PROSITE-ProRule" id="PRU00169"/>
    </source>
</evidence>
<evidence type="ECO:0000256" key="2">
    <source>
        <dbReference type="ARBA" id="ARBA00023012"/>
    </source>
</evidence>
<protein>
    <recommendedName>
        <fullName evidence="6">Sensory transduction protein RegX3</fullName>
    </recommendedName>
</protein>
<dbReference type="Gene3D" id="3.40.50.2300">
    <property type="match status" value="1"/>
</dbReference>
<dbReference type="PROSITE" id="PS50110">
    <property type="entry name" value="RESPONSE_REGULATORY"/>
    <property type="match status" value="1"/>
</dbReference>
<keyword evidence="12" id="KW-1185">Reference proteome</keyword>
<evidence type="ECO:0000259" key="10">
    <source>
        <dbReference type="PROSITE" id="PS51755"/>
    </source>
</evidence>
<dbReference type="EMBL" id="CP060131">
    <property type="protein sequence ID" value="QNG54401.1"/>
    <property type="molecule type" value="Genomic_DNA"/>
</dbReference>
<feature type="domain" description="Response regulatory" evidence="9">
    <location>
        <begin position="3"/>
        <end position="116"/>
    </location>
</feature>
<keyword evidence="5" id="KW-0804">Transcription</keyword>
<dbReference type="InterPro" id="IPR039420">
    <property type="entry name" value="WalR-like"/>
</dbReference>
<dbReference type="GO" id="GO:0000156">
    <property type="term" value="F:phosphorelay response regulator activity"/>
    <property type="evidence" value="ECO:0007669"/>
    <property type="project" value="TreeGrafter"/>
</dbReference>
<feature type="DNA-binding region" description="OmpR/PhoB-type" evidence="8">
    <location>
        <begin position="135"/>
        <end position="234"/>
    </location>
</feature>
<dbReference type="GO" id="GO:0000976">
    <property type="term" value="F:transcription cis-regulatory region binding"/>
    <property type="evidence" value="ECO:0007669"/>
    <property type="project" value="TreeGrafter"/>
</dbReference>
<dbReference type="Gene3D" id="6.10.250.690">
    <property type="match status" value="1"/>
</dbReference>
<dbReference type="InterPro" id="IPR036388">
    <property type="entry name" value="WH-like_DNA-bd_sf"/>
</dbReference>
<dbReference type="InterPro" id="IPR011006">
    <property type="entry name" value="CheY-like_superfamily"/>
</dbReference>
<dbReference type="Pfam" id="PF00072">
    <property type="entry name" value="Response_reg"/>
    <property type="match status" value="1"/>
</dbReference>
<gene>
    <name evidence="11" type="ORF">H6H00_11215</name>
</gene>
<dbReference type="CDD" id="cd00383">
    <property type="entry name" value="trans_reg_C"/>
    <property type="match status" value="1"/>
</dbReference>
<dbReference type="SUPFAM" id="SSF46894">
    <property type="entry name" value="C-terminal effector domain of the bipartite response regulators"/>
    <property type="match status" value="1"/>
</dbReference>
<evidence type="ECO:0000256" key="1">
    <source>
        <dbReference type="ARBA" id="ARBA00022553"/>
    </source>
</evidence>
<feature type="domain" description="OmpR/PhoB-type" evidence="10">
    <location>
        <begin position="135"/>
        <end position="234"/>
    </location>
</feature>
<dbReference type="InterPro" id="IPR001789">
    <property type="entry name" value="Sig_transdc_resp-reg_receiver"/>
</dbReference>
<evidence type="ECO:0000256" key="5">
    <source>
        <dbReference type="ARBA" id="ARBA00023163"/>
    </source>
</evidence>
<keyword evidence="1 7" id="KW-0597">Phosphoprotein</keyword>
<dbReference type="Proteomes" id="UP000515728">
    <property type="component" value="Chromosome"/>
</dbReference>
<dbReference type="PANTHER" id="PTHR48111:SF72">
    <property type="entry name" value="SENSORY TRANSDUCTION PROTEIN REGX3"/>
    <property type="match status" value="1"/>
</dbReference>
<evidence type="ECO:0000259" key="9">
    <source>
        <dbReference type="PROSITE" id="PS50110"/>
    </source>
</evidence>
<dbReference type="AlphaFoldDB" id="A0A7G7MNP0"/>
<dbReference type="InterPro" id="IPR016032">
    <property type="entry name" value="Sig_transdc_resp-reg_C-effctor"/>
</dbReference>
<dbReference type="KEGG" id="ppel:H6H00_11215"/>
<dbReference type="PANTHER" id="PTHR48111">
    <property type="entry name" value="REGULATOR OF RPOS"/>
    <property type="match status" value="1"/>
</dbReference>
<organism evidence="11 12">
    <name type="scientific">Pseudonocardia petroleophila</name>
    <dbReference type="NCBI Taxonomy" id="37331"/>
    <lineage>
        <taxon>Bacteria</taxon>
        <taxon>Bacillati</taxon>
        <taxon>Actinomycetota</taxon>
        <taxon>Actinomycetes</taxon>
        <taxon>Pseudonocardiales</taxon>
        <taxon>Pseudonocardiaceae</taxon>
        <taxon>Pseudonocardia</taxon>
    </lineage>
</organism>
<evidence type="ECO:0000256" key="6">
    <source>
        <dbReference type="ARBA" id="ARBA00041201"/>
    </source>
</evidence>
<keyword evidence="4 8" id="KW-0238">DNA-binding</keyword>
<accession>A0A7G7MNP0</accession>
<dbReference type="GO" id="GO:0006355">
    <property type="term" value="P:regulation of DNA-templated transcription"/>
    <property type="evidence" value="ECO:0007669"/>
    <property type="project" value="InterPro"/>
</dbReference>
<evidence type="ECO:0000313" key="11">
    <source>
        <dbReference type="EMBL" id="QNG54401.1"/>
    </source>
</evidence>
<dbReference type="FunFam" id="1.10.10.10:FF:000110">
    <property type="entry name" value="DNA-binding response regulator RegX3"/>
    <property type="match status" value="1"/>
</dbReference>
<dbReference type="GO" id="GO:0005829">
    <property type="term" value="C:cytosol"/>
    <property type="evidence" value="ECO:0007669"/>
    <property type="project" value="TreeGrafter"/>
</dbReference>
<dbReference type="Gene3D" id="1.10.10.10">
    <property type="entry name" value="Winged helix-like DNA-binding domain superfamily/Winged helix DNA-binding domain"/>
    <property type="match status" value="1"/>
</dbReference>
<dbReference type="PROSITE" id="PS51755">
    <property type="entry name" value="OMPR_PHOB"/>
    <property type="match status" value="1"/>
</dbReference>
<dbReference type="SMART" id="SM00862">
    <property type="entry name" value="Trans_reg_C"/>
    <property type="match status" value="1"/>
</dbReference>
<proteinExistence type="predicted"/>
<feature type="modified residue" description="4-aspartylphosphate" evidence="7">
    <location>
        <position position="52"/>
    </location>
</feature>
<name>A0A7G7MNP0_9PSEU</name>
<evidence type="ECO:0000313" key="12">
    <source>
        <dbReference type="Proteomes" id="UP000515728"/>
    </source>
</evidence>
<evidence type="ECO:0000256" key="8">
    <source>
        <dbReference type="PROSITE-ProRule" id="PRU01091"/>
    </source>
</evidence>
<evidence type="ECO:0000256" key="4">
    <source>
        <dbReference type="ARBA" id="ARBA00023125"/>
    </source>
</evidence>
<dbReference type="SMART" id="SM00448">
    <property type="entry name" value="REC"/>
    <property type="match status" value="1"/>
</dbReference>
<keyword evidence="2" id="KW-0902">Two-component regulatory system</keyword>
<sequence length="234" mass="25277">MTRVLIVEDEESFADPLAFLLRKEGFTTAVAATGQDALEEFDRNGADIVLLDLMLPGMSGTDVCKALRTRSAVPVIMVTARDSEIDKVVGLELGADDYVTKPYSARELIARVRAVLRRGGEGGAELDGSGGWSSGAVLEAGPVRMDVERHVVSVGGADVALPLKEFDLLEYLLRNVGRVLTRGQLIDRVWGADYVGDTKTLDVHVKRLRSKVEADPGAPKHLVTVRGLGYKFEG</sequence>
<evidence type="ECO:0000256" key="3">
    <source>
        <dbReference type="ARBA" id="ARBA00023015"/>
    </source>
</evidence>
<keyword evidence="3" id="KW-0805">Transcription regulation</keyword>
<dbReference type="SUPFAM" id="SSF52172">
    <property type="entry name" value="CheY-like"/>
    <property type="match status" value="1"/>
</dbReference>
<reference evidence="11 12" key="1">
    <citation type="submission" date="2020-08" db="EMBL/GenBank/DDBJ databases">
        <authorList>
            <person name="Mo P."/>
        </authorList>
    </citation>
    <scope>NUCLEOTIDE SEQUENCE [LARGE SCALE GENOMIC DNA]</scope>
    <source>
        <strain evidence="11 12">CGMCC 4.1532</strain>
    </source>
</reference>
<dbReference type="FunFam" id="3.40.50.2300:FF:000001">
    <property type="entry name" value="DNA-binding response regulator PhoB"/>
    <property type="match status" value="1"/>
</dbReference>
<dbReference type="InterPro" id="IPR001867">
    <property type="entry name" value="OmpR/PhoB-type_DNA-bd"/>
</dbReference>
<dbReference type="GO" id="GO:0032993">
    <property type="term" value="C:protein-DNA complex"/>
    <property type="evidence" value="ECO:0007669"/>
    <property type="project" value="TreeGrafter"/>
</dbReference>
<dbReference type="RefSeq" id="WP_185721221.1">
    <property type="nucleotide sequence ID" value="NZ_BAAAWI010000001.1"/>
</dbReference>
<dbReference type="Pfam" id="PF00486">
    <property type="entry name" value="Trans_reg_C"/>
    <property type="match status" value="1"/>
</dbReference>